<feature type="signal peptide" evidence="1">
    <location>
        <begin position="1"/>
        <end position="22"/>
    </location>
</feature>
<evidence type="ECO:0000313" key="2">
    <source>
        <dbReference type="EMBL" id="QDU71529.1"/>
    </source>
</evidence>
<keyword evidence="1" id="KW-0732">Signal</keyword>
<accession>A0A518BX33</accession>
<dbReference type="AlphaFoldDB" id="A0A518BX33"/>
<keyword evidence="3" id="KW-1185">Reference proteome</keyword>
<evidence type="ECO:0000313" key="3">
    <source>
        <dbReference type="Proteomes" id="UP000320386"/>
    </source>
</evidence>
<evidence type="ECO:0000256" key="1">
    <source>
        <dbReference type="SAM" id="SignalP"/>
    </source>
</evidence>
<evidence type="ECO:0008006" key="4">
    <source>
        <dbReference type="Google" id="ProtNLM"/>
    </source>
</evidence>
<dbReference type="KEGG" id="mcad:Pan265_13790"/>
<dbReference type="Proteomes" id="UP000320386">
    <property type="component" value="Chromosome"/>
</dbReference>
<dbReference type="RefSeq" id="WP_145445674.1">
    <property type="nucleotide sequence ID" value="NZ_CP036280.1"/>
</dbReference>
<proteinExistence type="predicted"/>
<dbReference type="OrthoDB" id="281607at2"/>
<organism evidence="2 3">
    <name type="scientific">Mucisphaera calidilacus</name>
    <dbReference type="NCBI Taxonomy" id="2527982"/>
    <lineage>
        <taxon>Bacteria</taxon>
        <taxon>Pseudomonadati</taxon>
        <taxon>Planctomycetota</taxon>
        <taxon>Phycisphaerae</taxon>
        <taxon>Phycisphaerales</taxon>
        <taxon>Phycisphaeraceae</taxon>
        <taxon>Mucisphaera</taxon>
    </lineage>
</organism>
<reference evidence="2 3" key="1">
    <citation type="submission" date="2019-02" db="EMBL/GenBank/DDBJ databases">
        <title>Deep-cultivation of Planctomycetes and their phenomic and genomic characterization uncovers novel biology.</title>
        <authorList>
            <person name="Wiegand S."/>
            <person name="Jogler M."/>
            <person name="Boedeker C."/>
            <person name="Pinto D."/>
            <person name="Vollmers J."/>
            <person name="Rivas-Marin E."/>
            <person name="Kohn T."/>
            <person name="Peeters S.H."/>
            <person name="Heuer A."/>
            <person name="Rast P."/>
            <person name="Oberbeckmann S."/>
            <person name="Bunk B."/>
            <person name="Jeske O."/>
            <person name="Meyerdierks A."/>
            <person name="Storesund J.E."/>
            <person name="Kallscheuer N."/>
            <person name="Luecker S."/>
            <person name="Lage O.M."/>
            <person name="Pohl T."/>
            <person name="Merkel B.J."/>
            <person name="Hornburger P."/>
            <person name="Mueller R.-W."/>
            <person name="Bruemmer F."/>
            <person name="Labrenz M."/>
            <person name="Spormann A.M."/>
            <person name="Op den Camp H."/>
            <person name="Overmann J."/>
            <person name="Amann R."/>
            <person name="Jetten M.S.M."/>
            <person name="Mascher T."/>
            <person name="Medema M.H."/>
            <person name="Devos D.P."/>
            <person name="Kaster A.-K."/>
            <person name="Ovreas L."/>
            <person name="Rohde M."/>
            <person name="Galperin M.Y."/>
            <person name="Jogler C."/>
        </authorList>
    </citation>
    <scope>NUCLEOTIDE SEQUENCE [LARGE SCALE GENOMIC DNA]</scope>
    <source>
        <strain evidence="2 3">Pan265</strain>
    </source>
</reference>
<name>A0A518BX33_9BACT</name>
<dbReference type="EMBL" id="CP036280">
    <property type="protein sequence ID" value="QDU71529.1"/>
    <property type="molecule type" value="Genomic_DNA"/>
</dbReference>
<sequence length="273" mass="27576" precursor="true">MTNRKTALWTIAALFTGSTASAAILSDAFDRTLGNANPDNGALLSDWGSNDNGLGGSTVQAYALTPTRVSGGGINSTVQDGQGVIRFGAASTAYDLTTDPAVLAAGGYVVNVDVTRGSSGFASIFFGLDAATVAATDGGAAFLAVNAVTDATFLIQSNQGAGRVQWNTFGGGSINFDNIAGFDDATAQVNVEVKVEAPDGFDALDPITISIAVNGTPVTTQNFITDGEGLGYVGFSANTGGAMYDNLVISALPEPMSASLLALGGLALLRRRG</sequence>
<gene>
    <name evidence="2" type="ORF">Pan265_13790</name>
</gene>
<feature type="chain" id="PRO_5021769299" description="PEP-CTERM protein-sorting domain-containing protein" evidence="1">
    <location>
        <begin position="23"/>
        <end position="273"/>
    </location>
</feature>
<protein>
    <recommendedName>
        <fullName evidence="4">PEP-CTERM protein-sorting domain-containing protein</fullName>
    </recommendedName>
</protein>